<evidence type="ECO:0000313" key="2">
    <source>
        <dbReference type="EMBL" id="MDQ0205114.1"/>
    </source>
</evidence>
<evidence type="ECO:0000313" key="3">
    <source>
        <dbReference type="Proteomes" id="UP001239167"/>
    </source>
</evidence>
<dbReference type="PROSITE" id="PS51097">
    <property type="entry name" value="PTS_EIIA_TYPE_5"/>
    <property type="match status" value="1"/>
</dbReference>
<dbReference type="Gene3D" id="2.40.33.40">
    <property type="entry name" value="Phosphotransferase system, glucitol/sorbitol-specific IIA component"/>
    <property type="match status" value="1"/>
</dbReference>
<gene>
    <name evidence="2" type="ORF">J2S01_002854</name>
</gene>
<keyword evidence="3" id="KW-1185">Reference proteome</keyword>
<proteinExistence type="predicted"/>
<feature type="modified residue" description="Phosphohistidine; by HPr" evidence="1">
    <location>
        <position position="41"/>
    </location>
</feature>
<accession>A0ABT9YB98</accession>
<dbReference type="Pfam" id="PF03829">
    <property type="entry name" value="PTSIIA_gutA"/>
    <property type="match status" value="1"/>
</dbReference>
<dbReference type="EMBL" id="JAUSUE010000030">
    <property type="protein sequence ID" value="MDQ0205114.1"/>
    <property type="molecule type" value="Genomic_DNA"/>
</dbReference>
<name>A0ABT9YB98_9FIRM</name>
<reference evidence="2 3" key="1">
    <citation type="submission" date="2023-07" db="EMBL/GenBank/DDBJ databases">
        <title>Genomic Encyclopedia of Type Strains, Phase IV (KMG-IV): sequencing the most valuable type-strain genomes for metagenomic binning, comparative biology and taxonomic classification.</title>
        <authorList>
            <person name="Goeker M."/>
        </authorList>
    </citation>
    <scope>NUCLEOTIDE SEQUENCE [LARGE SCALE GENOMIC DNA]</scope>
    <source>
        <strain evidence="2 3">DSM 16980</strain>
    </source>
</reference>
<protein>
    <submittedName>
        <fullName evidence="2">PTS system glucitol/sorbitol-specific IIA component</fullName>
    </submittedName>
</protein>
<dbReference type="SUPFAM" id="SSF141530">
    <property type="entry name" value="PTSIIA/GutA-like"/>
    <property type="match status" value="1"/>
</dbReference>
<dbReference type="PANTHER" id="PTHR40398:SF1">
    <property type="entry name" value="PTS SYSTEM GLUCITOL_SORBITOL-SPECIFIC EIIA COMPONENT"/>
    <property type="match status" value="1"/>
</dbReference>
<comment type="caution">
    <text evidence="2">The sequence shown here is derived from an EMBL/GenBank/DDBJ whole genome shotgun (WGS) entry which is preliminary data.</text>
</comment>
<dbReference type="RefSeq" id="WP_196605011.1">
    <property type="nucleotide sequence ID" value="NZ_CP116940.1"/>
</dbReference>
<organism evidence="2 3">
    <name type="scientific">Pectinatus haikarae</name>
    <dbReference type="NCBI Taxonomy" id="349096"/>
    <lineage>
        <taxon>Bacteria</taxon>
        <taxon>Bacillati</taxon>
        <taxon>Bacillota</taxon>
        <taxon>Negativicutes</taxon>
        <taxon>Selenomonadales</taxon>
        <taxon>Selenomonadaceae</taxon>
        <taxon>Pectinatus</taxon>
    </lineage>
</organism>
<evidence type="ECO:0000256" key="1">
    <source>
        <dbReference type="PROSITE-ProRule" id="PRU00420"/>
    </source>
</evidence>
<dbReference type="PANTHER" id="PTHR40398">
    <property type="entry name" value="PTS SYSTEM GLUCITOL/SORBITOL-SPECIFIC EIIA COMPONENT"/>
    <property type="match status" value="1"/>
</dbReference>
<sequence length="117" mass="12730">MKYRVEITSIGPLAGDLLEAGDMVIFEQCEMEALAEVCFMHTKGELRELVAVGDRFSIGENIYTVAAVGEEAQHTLATLGHCTLKFVDNHEVELPGQINLKGDSVPSPKIGDIITIE</sequence>
<dbReference type="InterPro" id="IPR004716">
    <property type="entry name" value="PTS_IIA_glucitol/sorbitol-sp"/>
</dbReference>
<dbReference type="InterPro" id="IPR036665">
    <property type="entry name" value="PTS_IIA_glucitol/sorbitol_sf"/>
</dbReference>
<dbReference type="Proteomes" id="UP001239167">
    <property type="component" value="Unassembled WGS sequence"/>
</dbReference>